<name>A0A4S4BNU6_9BACL</name>
<dbReference type="GO" id="GO:0003700">
    <property type="term" value="F:DNA-binding transcription factor activity"/>
    <property type="evidence" value="ECO:0007669"/>
    <property type="project" value="InterPro"/>
</dbReference>
<evidence type="ECO:0000256" key="8">
    <source>
        <dbReference type="PROSITE-ProRule" id="PRU00169"/>
    </source>
</evidence>
<protein>
    <submittedName>
        <fullName evidence="12">Response regulator</fullName>
    </submittedName>
</protein>
<evidence type="ECO:0000256" key="3">
    <source>
        <dbReference type="ARBA" id="ARBA00022553"/>
    </source>
</evidence>
<keyword evidence="5" id="KW-0805">Transcription regulation</keyword>
<dbReference type="InterPro" id="IPR011006">
    <property type="entry name" value="CheY-like_superfamily"/>
</dbReference>
<dbReference type="AlphaFoldDB" id="A0A4S4BNU6"/>
<dbReference type="InterPro" id="IPR051552">
    <property type="entry name" value="HptR"/>
</dbReference>
<evidence type="ECO:0000259" key="10">
    <source>
        <dbReference type="PROSITE" id="PS01124"/>
    </source>
</evidence>
<comment type="subcellular location">
    <subcellularLocation>
        <location evidence="1">Cytoplasm</location>
    </subcellularLocation>
</comment>
<feature type="domain" description="HTH araC/xylS-type" evidence="10">
    <location>
        <begin position="342"/>
        <end position="440"/>
    </location>
</feature>
<dbReference type="SUPFAM" id="SSF52172">
    <property type="entry name" value="CheY-like"/>
    <property type="match status" value="1"/>
</dbReference>
<evidence type="ECO:0000313" key="13">
    <source>
        <dbReference type="Proteomes" id="UP000310636"/>
    </source>
</evidence>
<dbReference type="Pfam" id="PF17853">
    <property type="entry name" value="GGDEF_2"/>
    <property type="match status" value="1"/>
</dbReference>
<evidence type="ECO:0000256" key="2">
    <source>
        <dbReference type="ARBA" id="ARBA00022490"/>
    </source>
</evidence>
<dbReference type="InterPro" id="IPR018062">
    <property type="entry name" value="HTH_AraC-typ_CS"/>
</dbReference>
<sequence length="454" mass="51405">MKKHKLVIVDDEANIREGLAGFEWDTLGIELAGTCENGLEVLRSFEEEPADLLLADIRMPWMDGLELAEKIKSRYPSTRIVILTGYSDFELVRSSLRCGVSDYLLKPSAKEDLIKAFSPLVSMLNEERREADNERIVQRKLQQASALMRIQFLHKLLCMPLSQEEIEAGCGQAYLAPNASAYTVAVIGLDGRRRQDYSIKDWELILFALENALSELRQSEGLDSYLVESETGCCYLVGMSEAGELAKRASSVRENLYRFGGLFRTTMSIALGEPAARLADISLSREQADLALRRADGEESLVFYEQEGGDNAEADEPAEASEAKANDAESPGDWETGRRIVASAKRYVQEHFREPISLKQIARHLHVNNAYLSFLFKEVTGENYLQYLTACRMAEAELLLRDPAFKIYEVAERVGYHNAQHFSIVFKKYRQLTPLEYRNKYTMANFIEEEASRT</sequence>
<feature type="compositionally biased region" description="Acidic residues" evidence="9">
    <location>
        <begin position="308"/>
        <end position="319"/>
    </location>
</feature>
<dbReference type="SMART" id="SM00448">
    <property type="entry name" value="REC"/>
    <property type="match status" value="1"/>
</dbReference>
<keyword evidence="3 8" id="KW-0597">Phosphoprotein</keyword>
<accession>A0A4S4BNU6</accession>
<dbReference type="InterPro" id="IPR018060">
    <property type="entry name" value="HTH_AraC"/>
</dbReference>
<feature type="modified residue" description="4-aspartylphosphate" evidence="8">
    <location>
        <position position="56"/>
    </location>
</feature>
<dbReference type="SMART" id="SM00342">
    <property type="entry name" value="HTH_ARAC"/>
    <property type="match status" value="1"/>
</dbReference>
<evidence type="ECO:0000256" key="1">
    <source>
        <dbReference type="ARBA" id="ARBA00004496"/>
    </source>
</evidence>
<gene>
    <name evidence="12" type="ORF">E6C55_18645</name>
</gene>
<evidence type="ECO:0000256" key="9">
    <source>
        <dbReference type="SAM" id="MobiDB-lite"/>
    </source>
</evidence>
<evidence type="ECO:0000256" key="6">
    <source>
        <dbReference type="ARBA" id="ARBA00023125"/>
    </source>
</evidence>
<dbReference type="GO" id="GO:0005737">
    <property type="term" value="C:cytoplasm"/>
    <property type="evidence" value="ECO:0007669"/>
    <property type="project" value="UniProtKB-SubCell"/>
</dbReference>
<dbReference type="PROSITE" id="PS00041">
    <property type="entry name" value="HTH_ARAC_FAMILY_1"/>
    <property type="match status" value="1"/>
</dbReference>
<dbReference type="OrthoDB" id="9794370at2"/>
<keyword evidence="4" id="KW-0902">Two-component regulatory system</keyword>
<keyword evidence="6" id="KW-0238">DNA-binding</keyword>
<dbReference type="Gene3D" id="3.40.50.2300">
    <property type="match status" value="1"/>
</dbReference>
<proteinExistence type="predicted"/>
<reference evidence="12 13" key="1">
    <citation type="submission" date="2019-04" db="EMBL/GenBank/DDBJ databases">
        <title>Cohnella sp. nov. isolated from preserved vegetables.</title>
        <authorList>
            <person name="Lin S.-Y."/>
            <person name="Hung M.-H."/>
            <person name="Young C.-C."/>
        </authorList>
    </citation>
    <scope>NUCLEOTIDE SEQUENCE [LARGE SCALE GENOMIC DNA]</scope>
    <source>
        <strain evidence="12 13">CC-MHH1044</strain>
    </source>
</reference>
<dbReference type="SUPFAM" id="SSF46689">
    <property type="entry name" value="Homeodomain-like"/>
    <property type="match status" value="2"/>
</dbReference>
<dbReference type="CDD" id="cd17536">
    <property type="entry name" value="REC_YesN-like"/>
    <property type="match status" value="1"/>
</dbReference>
<comment type="caution">
    <text evidence="12">The sequence shown here is derived from an EMBL/GenBank/DDBJ whole genome shotgun (WGS) entry which is preliminary data.</text>
</comment>
<dbReference type="Pfam" id="PF00072">
    <property type="entry name" value="Response_reg"/>
    <property type="match status" value="1"/>
</dbReference>
<dbReference type="PANTHER" id="PTHR42713">
    <property type="entry name" value="HISTIDINE KINASE-RELATED"/>
    <property type="match status" value="1"/>
</dbReference>
<evidence type="ECO:0000256" key="7">
    <source>
        <dbReference type="ARBA" id="ARBA00023163"/>
    </source>
</evidence>
<dbReference type="InterPro" id="IPR041522">
    <property type="entry name" value="CdaR_GGDEF"/>
</dbReference>
<keyword evidence="7" id="KW-0804">Transcription</keyword>
<organism evidence="12 13">
    <name type="scientific">Cohnella fermenti</name>
    <dbReference type="NCBI Taxonomy" id="2565925"/>
    <lineage>
        <taxon>Bacteria</taxon>
        <taxon>Bacillati</taxon>
        <taxon>Bacillota</taxon>
        <taxon>Bacilli</taxon>
        <taxon>Bacillales</taxon>
        <taxon>Paenibacillaceae</taxon>
        <taxon>Cohnella</taxon>
    </lineage>
</organism>
<dbReference type="EMBL" id="SSOB01000024">
    <property type="protein sequence ID" value="THF76554.1"/>
    <property type="molecule type" value="Genomic_DNA"/>
</dbReference>
<dbReference type="GO" id="GO:0000160">
    <property type="term" value="P:phosphorelay signal transduction system"/>
    <property type="evidence" value="ECO:0007669"/>
    <property type="project" value="UniProtKB-KW"/>
</dbReference>
<dbReference type="PROSITE" id="PS01124">
    <property type="entry name" value="HTH_ARAC_FAMILY_2"/>
    <property type="match status" value="1"/>
</dbReference>
<dbReference type="GO" id="GO:0043565">
    <property type="term" value="F:sequence-specific DNA binding"/>
    <property type="evidence" value="ECO:0007669"/>
    <property type="project" value="InterPro"/>
</dbReference>
<dbReference type="PROSITE" id="PS50110">
    <property type="entry name" value="RESPONSE_REGULATORY"/>
    <property type="match status" value="1"/>
</dbReference>
<dbReference type="Pfam" id="PF12833">
    <property type="entry name" value="HTH_18"/>
    <property type="match status" value="1"/>
</dbReference>
<evidence type="ECO:0000256" key="5">
    <source>
        <dbReference type="ARBA" id="ARBA00023015"/>
    </source>
</evidence>
<evidence type="ECO:0000313" key="12">
    <source>
        <dbReference type="EMBL" id="THF76554.1"/>
    </source>
</evidence>
<dbReference type="RefSeq" id="WP_136371328.1">
    <property type="nucleotide sequence ID" value="NZ_SSOB01000024.1"/>
</dbReference>
<dbReference type="Proteomes" id="UP000310636">
    <property type="component" value="Unassembled WGS sequence"/>
</dbReference>
<dbReference type="PANTHER" id="PTHR42713:SF3">
    <property type="entry name" value="TRANSCRIPTIONAL REGULATORY PROTEIN HPTR"/>
    <property type="match status" value="1"/>
</dbReference>
<feature type="region of interest" description="Disordered" evidence="9">
    <location>
        <begin position="308"/>
        <end position="333"/>
    </location>
</feature>
<evidence type="ECO:0000259" key="11">
    <source>
        <dbReference type="PROSITE" id="PS50110"/>
    </source>
</evidence>
<keyword evidence="2" id="KW-0963">Cytoplasm</keyword>
<evidence type="ECO:0000256" key="4">
    <source>
        <dbReference type="ARBA" id="ARBA00023012"/>
    </source>
</evidence>
<feature type="domain" description="Response regulatory" evidence="11">
    <location>
        <begin position="5"/>
        <end position="121"/>
    </location>
</feature>
<dbReference type="InterPro" id="IPR009057">
    <property type="entry name" value="Homeodomain-like_sf"/>
</dbReference>
<keyword evidence="13" id="KW-1185">Reference proteome</keyword>
<dbReference type="InterPro" id="IPR001789">
    <property type="entry name" value="Sig_transdc_resp-reg_receiver"/>
</dbReference>
<dbReference type="Gene3D" id="1.10.10.60">
    <property type="entry name" value="Homeodomain-like"/>
    <property type="match status" value="2"/>
</dbReference>